<dbReference type="EMBL" id="CP023004">
    <property type="protein sequence ID" value="AWI09976.1"/>
    <property type="molecule type" value="Genomic_DNA"/>
</dbReference>
<feature type="domain" description="Acyl-ACP thioesterase-like C-terminal" evidence="9">
    <location>
        <begin position="159"/>
        <end position="249"/>
    </location>
</feature>
<gene>
    <name evidence="10" type="ORF">CKA38_12600</name>
</gene>
<dbReference type="SUPFAM" id="SSF54637">
    <property type="entry name" value="Thioesterase/thiol ester dehydrase-isomerase"/>
    <property type="match status" value="2"/>
</dbReference>
<comment type="similarity">
    <text evidence="1">Belongs to the acyl-ACP thioesterase family.</text>
</comment>
<evidence type="ECO:0000256" key="4">
    <source>
        <dbReference type="ARBA" id="ARBA00022832"/>
    </source>
</evidence>
<evidence type="ECO:0000259" key="8">
    <source>
        <dbReference type="Pfam" id="PF01643"/>
    </source>
</evidence>
<keyword evidence="11" id="KW-1185">Reference proteome</keyword>
<proteinExistence type="inferred from homology"/>
<evidence type="ECO:0000256" key="6">
    <source>
        <dbReference type="ARBA" id="ARBA00023098"/>
    </source>
</evidence>
<feature type="domain" description="Acyl-ACP thioesterase N-terminal hotdog" evidence="8">
    <location>
        <begin position="3"/>
        <end position="125"/>
    </location>
</feature>
<evidence type="ECO:0000313" key="10">
    <source>
        <dbReference type="EMBL" id="AWI09976.1"/>
    </source>
</evidence>
<dbReference type="InterPro" id="IPR045023">
    <property type="entry name" value="FATA/B"/>
</dbReference>
<dbReference type="PANTHER" id="PTHR31727:SF6">
    <property type="entry name" value="OLEOYL-ACYL CARRIER PROTEIN THIOESTERASE 1, CHLOROPLASTIC"/>
    <property type="match status" value="1"/>
</dbReference>
<dbReference type="Proteomes" id="UP000244896">
    <property type="component" value="Chromosome"/>
</dbReference>
<dbReference type="Pfam" id="PF20791">
    <property type="entry name" value="Acyl-ACP_TE_C"/>
    <property type="match status" value="1"/>
</dbReference>
<evidence type="ECO:0000256" key="5">
    <source>
        <dbReference type="ARBA" id="ARBA00022946"/>
    </source>
</evidence>
<dbReference type="RefSeq" id="WP_108825791.1">
    <property type="nucleotide sequence ID" value="NZ_CP023004.1"/>
</dbReference>
<dbReference type="Gene3D" id="3.10.129.10">
    <property type="entry name" value="Hotdog Thioesterase"/>
    <property type="match status" value="1"/>
</dbReference>
<evidence type="ECO:0000259" key="9">
    <source>
        <dbReference type="Pfam" id="PF20791"/>
    </source>
</evidence>
<keyword evidence="5" id="KW-0809">Transit peptide</keyword>
<keyword evidence="2" id="KW-0444">Lipid biosynthesis</keyword>
<keyword evidence="7" id="KW-0275">Fatty acid biosynthesis</keyword>
<evidence type="ECO:0008006" key="12">
    <source>
        <dbReference type="Google" id="ProtNLM"/>
    </source>
</evidence>
<dbReference type="KEGG" id="elut:CKA38_12600"/>
<dbReference type="GO" id="GO:0016297">
    <property type="term" value="F:fatty acyl-[ACP] hydrolase activity"/>
    <property type="evidence" value="ECO:0007669"/>
    <property type="project" value="InterPro"/>
</dbReference>
<dbReference type="InterPro" id="IPR002864">
    <property type="entry name" value="Acyl-ACP_thioesterase_NHD"/>
</dbReference>
<organism evidence="10 11">
    <name type="scientific">Ereboglobus luteus</name>
    <dbReference type="NCBI Taxonomy" id="1796921"/>
    <lineage>
        <taxon>Bacteria</taxon>
        <taxon>Pseudomonadati</taxon>
        <taxon>Verrucomicrobiota</taxon>
        <taxon>Opitutia</taxon>
        <taxon>Opitutales</taxon>
        <taxon>Opitutaceae</taxon>
        <taxon>Ereboglobus</taxon>
    </lineage>
</organism>
<evidence type="ECO:0000313" key="11">
    <source>
        <dbReference type="Proteomes" id="UP000244896"/>
    </source>
</evidence>
<evidence type="ECO:0000256" key="1">
    <source>
        <dbReference type="ARBA" id="ARBA00006500"/>
    </source>
</evidence>
<evidence type="ECO:0000256" key="7">
    <source>
        <dbReference type="ARBA" id="ARBA00023160"/>
    </source>
</evidence>
<dbReference type="OrthoDB" id="9801517at2"/>
<keyword evidence="6" id="KW-0443">Lipid metabolism</keyword>
<reference evidence="10 11" key="1">
    <citation type="journal article" date="2018" name="Syst. Appl. Microbiol.">
        <title>Ereboglobus luteus gen. nov. sp. nov. from cockroach guts, and new insights into the oxygen relationship of the genera Opitutus and Didymococcus (Verrucomicrobia: Opitutaceae).</title>
        <authorList>
            <person name="Tegtmeier D."/>
            <person name="Belitz A."/>
            <person name="Radek R."/>
            <person name="Heimerl T."/>
            <person name="Brune A."/>
        </authorList>
    </citation>
    <scope>NUCLEOTIDE SEQUENCE [LARGE SCALE GENOMIC DNA]</scope>
    <source>
        <strain evidence="10 11">Ho45</strain>
    </source>
</reference>
<dbReference type="CDD" id="cd00586">
    <property type="entry name" value="4HBT"/>
    <property type="match status" value="1"/>
</dbReference>
<accession>A0A2U8E568</accession>
<keyword evidence="4" id="KW-0276">Fatty acid metabolism</keyword>
<dbReference type="InterPro" id="IPR049427">
    <property type="entry name" value="Acyl-ACP_TE_C"/>
</dbReference>
<dbReference type="AlphaFoldDB" id="A0A2U8E568"/>
<keyword evidence="3" id="KW-0378">Hydrolase</keyword>
<evidence type="ECO:0000256" key="3">
    <source>
        <dbReference type="ARBA" id="ARBA00022801"/>
    </source>
</evidence>
<dbReference type="InterPro" id="IPR029069">
    <property type="entry name" value="HotDog_dom_sf"/>
</dbReference>
<dbReference type="Pfam" id="PF01643">
    <property type="entry name" value="Acyl-ACP_TE"/>
    <property type="match status" value="1"/>
</dbReference>
<name>A0A2U8E568_9BACT</name>
<evidence type="ECO:0000256" key="2">
    <source>
        <dbReference type="ARBA" id="ARBA00022516"/>
    </source>
</evidence>
<dbReference type="GO" id="GO:0000036">
    <property type="term" value="F:acyl carrier activity"/>
    <property type="evidence" value="ECO:0007669"/>
    <property type="project" value="TreeGrafter"/>
</dbReference>
<sequence length="249" mass="28107">MTHEEFRVRYYELGPDGAIPLHKLCDYFQDAAGIDAHTLAFGSEDLGDAAGLTWVLTRMQLTPLCPAKAAGGDTLTVHTWHSRSERLMSRREFYITNGKGETVLKGATWWLLIDIATRRIARTPQMLIDMNPPTPEFVVEENNPKMPDFSGVQPAATLPIIVRNEDIDSNAHVNNTHFTAWALESTPPEIASSRALKELVITFKNECFAKDKLTMSVHEEQSGHGKAFWHVLTRENDGKETARIYTRWE</sequence>
<dbReference type="PANTHER" id="PTHR31727">
    <property type="entry name" value="OLEOYL-ACYL CARRIER PROTEIN THIOESTERASE 1, CHLOROPLASTIC"/>
    <property type="match status" value="1"/>
</dbReference>
<protein>
    <recommendedName>
        <fullName evidence="12">Acyl-ACP thioesterase</fullName>
    </recommendedName>
</protein>